<dbReference type="EMBL" id="AAXW01000065">
    <property type="protein sequence ID" value="EAZ88820.1"/>
    <property type="molecule type" value="Genomic_DNA"/>
</dbReference>
<organism evidence="1 2">
    <name type="scientific">Crocosphaera chwakensis CCY0110</name>
    <dbReference type="NCBI Taxonomy" id="391612"/>
    <lineage>
        <taxon>Bacteria</taxon>
        <taxon>Bacillati</taxon>
        <taxon>Cyanobacteriota</taxon>
        <taxon>Cyanophyceae</taxon>
        <taxon>Oscillatoriophycideae</taxon>
        <taxon>Chroococcales</taxon>
        <taxon>Aphanothecaceae</taxon>
        <taxon>Crocosphaera</taxon>
        <taxon>Crocosphaera chwakensis</taxon>
    </lineage>
</organism>
<name>A3IXH3_9CHRO</name>
<dbReference type="eggNOG" id="ENOG5032ZTS">
    <property type="taxonomic scope" value="Bacteria"/>
</dbReference>
<proteinExistence type="predicted"/>
<comment type="caution">
    <text evidence="1">The sequence shown here is derived from an EMBL/GenBank/DDBJ whole genome shotgun (WGS) entry which is preliminary data.</text>
</comment>
<gene>
    <name evidence="1" type="ORF">CY0110_11897</name>
</gene>
<dbReference type="Proteomes" id="UP000003781">
    <property type="component" value="Unassembled WGS sequence"/>
</dbReference>
<accession>A3IXH3</accession>
<protein>
    <submittedName>
        <fullName evidence="1">Uncharacterized protein</fullName>
    </submittedName>
</protein>
<sequence>MRIDFLIIKMGENCLFTPQQIVYLTHQSHRLYCEVIQVVESRRLCWVRPLCLVDMAEEREIYPQFFAPKLLMDVRSTSDLLYPIILFQPALDTEVIPLLSQLHSPDDSINNNPMAKEKLHQFITQIWQEYSDVF</sequence>
<keyword evidence="2" id="KW-1185">Reference proteome</keyword>
<dbReference type="AlphaFoldDB" id="A3IXH3"/>
<evidence type="ECO:0000313" key="2">
    <source>
        <dbReference type="Proteomes" id="UP000003781"/>
    </source>
</evidence>
<reference evidence="1 2" key="1">
    <citation type="submission" date="2007-03" db="EMBL/GenBank/DDBJ databases">
        <authorList>
            <person name="Stal L."/>
            <person name="Ferriera S."/>
            <person name="Johnson J."/>
            <person name="Kravitz S."/>
            <person name="Beeson K."/>
            <person name="Sutton G."/>
            <person name="Rogers Y.-H."/>
            <person name="Friedman R."/>
            <person name="Frazier M."/>
            <person name="Venter J.C."/>
        </authorList>
    </citation>
    <scope>NUCLEOTIDE SEQUENCE [LARGE SCALE GENOMIC DNA]</scope>
    <source>
        <strain evidence="1 2">CCY0110</strain>
    </source>
</reference>
<evidence type="ECO:0000313" key="1">
    <source>
        <dbReference type="EMBL" id="EAZ88820.1"/>
    </source>
</evidence>